<dbReference type="InterPro" id="IPR000182">
    <property type="entry name" value="GNAT_dom"/>
</dbReference>
<sequence>MPQSLPDTHRFRLRELREDDAAFALALLNDPGFLDHIGDRGVRDLDQARAYLRDGPIASYARNGFGLWAVEMKNDGRLAGMCGLVRRDLLPGPDLGYAFLPPWRGQGLAREAARLCLDHAFGPLALPRVLAIVTLGNVASRRLLETLGMRLQGPRTLDGETLLVYEIDRPAAKESAVAG</sequence>
<dbReference type="InterPro" id="IPR016181">
    <property type="entry name" value="Acyl_CoA_acyltransferase"/>
</dbReference>
<name>A0ABQ1HMY4_9GAMM</name>
<dbReference type="Gene3D" id="3.40.630.30">
    <property type="match status" value="1"/>
</dbReference>
<reference evidence="3" key="1">
    <citation type="journal article" date="2019" name="Int. J. Syst. Evol. Microbiol.">
        <title>The Global Catalogue of Microorganisms (GCM) 10K type strain sequencing project: providing services to taxonomists for standard genome sequencing and annotation.</title>
        <authorList>
            <consortium name="The Broad Institute Genomics Platform"/>
            <consortium name="The Broad Institute Genome Sequencing Center for Infectious Disease"/>
            <person name="Wu L."/>
            <person name="Ma J."/>
        </authorList>
    </citation>
    <scope>NUCLEOTIDE SEQUENCE [LARGE SCALE GENOMIC DNA]</scope>
    <source>
        <strain evidence="3">CGMCC 1.15905</strain>
    </source>
</reference>
<dbReference type="Pfam" id="PF13302">
    <property type="entry name" value="Acetyltransf_3"/>
    <property type="match status" value="1"/>
</dbReference>
<comment type="caution">
    <text evidence="2">The sequence shown here is derived from an EMBL/GenBank/DDBJ whole genome shotgun (WGS) entry which is preliminary data.</text>
</comment>
<accession>A0ABQ1HMY4</accession>
<dbReference type="RefSeq" id="WP_188664271.1">
    <property type="nucleotide sequence ID" value="NZ_BMKC01000003.1"/>
</dbReference>
<organism evidence="2 3">
    <name type="scientific">Arenimonas soli</name>
    <dbReference type="NCBI Taxonomy" id="2269504"/>
    <lineage>
        <taxon>Bacteria</taxon>
        <taxon>Pseudomonadati</taxon>
        <taxon>Pseudomonadota</taxon>
        <taxon>Gammaproteobacteria</taxon>
        <taxon>Lysobacterales</taxon>
        <taxon>Lysobacteraceae</taxon>
        <taxon>Arenimonas</taxon>
    </lineage>
</organism>
<gene>
    <name evidence="2" type="ORF">GCM10011521_22730</name>
</gene>
<dbReference type="PROSITE" id="PS51186">
    <property type="entry name" value="GNAT"/>
    <property type="match status" value="1"/>
</dbReference>
<keyword evidence="3" id="KW-1185">Reference proteome</keyword>
<evidence type="ECO:0000259" key="1">
    <source>
        <dbReference type="PROSITE" id="PS51186"/>
    </source>
</evidence>
<dbReference type="SUPFAM" id="SSF55729">
    <property type="entry name" value="Acyl-CoA N-acyltransferases (Nat)"/>
    <property type="match status" value="1"/>
</dbReference>
<protein>
    <submittedName>
        <fullName evidence="2">N-acetyltransferase</fullName>
    </submittedName>
</protein>
<dbReference type="PANTHER" id="PTHR43792:SF1">
    <property type="entry name" value="N-ACETYLTRANSFERASE DOMAIN-CONTAINING PROTEIN"/>
    <property type="match status" value="1"/>
</dbReference>
<dbReference type="InterPro" id="IPR051531">
    <property type="entry name" value="N-acetyltransferase"/>
</dbReference>
<dbReference type="PANTHER" id="PTHR43792">
    <property type="entry name" value="GNAT FAMILY, PUTATIVE (AFU_ORTHOLOGUE AFUA_3G00765)-RELATED-RELATED"/>
    <property type="match status" value="1"/>
</dbReference>
<feature type="domain" description="N-acetyltransferase" evidence="1">
    <location>
        <begin position="11"/>
        <end position="170"/>
    </location>
</feature>
<dbReference type="Proteomes" id="UP000623419">
    <property type="component" value="Unassembled WGS sequence"/>
</dbReference>
<evidence type="ECO:0000313" key="3">
    <source>
        <dbReference type="Proteomes" id="UP000623419"/>
    </source>
</evidence>
<proteinExistence type="predicted"/>
<evidence type="ECO:0000313" key="2">
    <source>
        <dbReference type="EMBL" id="GGA83781.1"/>
    </source>
</evidence>
<dbReference type="EMBL" id="BMKC01000003">
    <property type="protein sequence ID" value="GGA83781.1"/>
    <property type="molecule type" value="Genomic_DNA"/>
</dbReference>